<organism evidence="1 2">
    <name type="scientific">Taklimakanibacter albus</name>
    <dbReference type="NCBI Taxonomy" id="2800327"/>
    <lineage>
        <taxon>Bacteria</taxon>
        <taxon>Pseudomonadati</taxon>
        <taxon>Pseudomonadota</taxon>
        <taxon>Alphaproteobacteria</taxon>
        <taxon>Hyphomicrobiales</taxon>
        <taxon>Aestuariivirgaceae</taxon>
        <taxon>Taklimakanibacter</taxon>
    </lineage>
</organism>
<dbReference type="Proteomes" id="UP000616151">
    <property type="component" value="Unassembled WGS sequence"/>
</dbReference>
<proteinExistence type="predicted"/>
<gene>
    <name evidence="1" type="ORF">JHL16_26490</name>
</gene>
<name>A0ACC5RB78_9HYPH</name>
<keyword evidence="2" id="KW-1185">Reference proteome</keyword>
<evidence type="ECO:0000313" key="2">
    <source>
        <dbReference type="Proteomes" id="UP000616151"/>
    </source>
</evidence>
<sequence>MAPSHVTIIGAGIIGISTAAFLQRAGHKVTVIDRVAPGEGCSFGNAGGVAFCEVVPTIHPRVLLKIPGWLLDPLGPLTIRWSYLPQALPWFLAAGRNALPDRVRKITAARAALGLRVVSDFETLLKAAKASDLMVKKDSLRLYDTEAQYQAEETERRVKREHGYDMKRLTAAEITEIEPDMARDFACGAFHGGWYYVRNPKTVVTAIAEEFTRNGGEILLDEVLEVTQEAGRASKIRLKAAGERVLNRLVICAGAYSKSFATQFGDKVLLEAERGYHLVIPDPGVTLGRSFTYAASPMATTPMDVGLRLAGTDEFAGLDAPPNWNRADILWRFTKRCLPNLRPIDENVSRWMGRRPGTPDGIPVIGPSKKLGNVWYGFGHSHMGLTWGPTTGRLLSEMLSDTPSNIDLSAFRVDRF</sequence>
<protein>
    <submittedName>
        <fullName evidence="1">FAD-binding oxidoreductase</fullName>
    </submittedName>
</protein>
<evidence type="ECO:0000313" key="1">
    <source>
        <dbReference type="EMBL" id="MBK1869941.1"/>
    </source>
</evidence>
<comment type="caution">
    <text evidence="1">The sequence shown here is derived from an EMBL/GenBank/DDBJ whole genome shotgun (WGS) entry which is preliminary data.</text>
</comment>
<reference evidence="1" key="1">
    <citation type="submission" date="2021-01" db="EMBL/GenBank/DDBJ databases">
        <authorList>
            <person name="Sun Q."/>
        </authorList>
    </citation>
    <scope>NUCLEOTIDE SEQUENCE</scope>
    <source>
        <strain evidence="1">YIM B02566</strain>
    </source>
</reference>
<accession>A0ACC5RB78</accession>
<dbReference type="EMBL" id="JAENHL010000008">
    <property type="protein sequence ID" value="MBK1869941.1"/>
    <property type="molecule type" value="Genomic_DNA"/>
</dbReference>